<protein>
    <submittedName>
        <fullName evidence="1">Uncharacterized protein</fullName>
    </submittedName>
</protein>
<dbReference type="EMBL" id="CP045226">
    <property type="protein sequence ID" value="QFS43489.1"/>
    <property type="molecule type" value="Genomic_DNA"/>
</dbReference>
<evidence type="ECO:0000313" key="1">
    <source>
        <dbReference type="EMBL" id="QFS43489.1"/>
    </source>
</evidence>
<reference evidence="1 2" key="1">
    <citation type="submission" date="2019-10" db="EMBL/GenBank/DDBJ databases">
        <title>Genomic and transcriptomic insights into the perfect genentic adaptation of a filamentous nitrogen-fixing cyanobacterium to rice fields.</title>
        <authorList>
            <person name="Chen Z."/>
        </authorList>
    </citation>
    <scope>NUCLEOTIDE SEQUENCE [LARGE SCALE GENOMIC DNA]</scope>
    <source>
        <strain evidence="1">CCNUC1</strain>
    </source>
</reference>
<dbReference type="AlphaFoldDB" id="A0A5P8VUA3"/>
<organism evidence="1 2">
    <name type="scientific">Nostoc sphaeroides CCNUC1</name>
    <dbReference type="NCBI Taxonomy" id="2653204"/>
    <lineage>
        <taxon>Bacteria</taxon>
        <taxon>Bacillati</taxon>
        <taxon>Cyanobacteriota</taxon>
        <taxon>Cyanophyceae</taxon>
        <taxon>Nostocales</taxon>
        <taxon>Nostocaceae</taxon>
        <taxon>Nostoc</taxon>
    </lineage>
</organism>
<dbReference type="KEGG" id="nsh:GXM_00962"/>
<evidence type="ECO:0000313" key="2">
    <source>
        <dbReference type="Proteomes" id="UP000326678"/>
    </source>
</evidence>
<proteinExistence type="predicted"/>
<name>A0A5P8VUA3_9NOSO</name>
<gene>
    <name evidence="1" type="ORF">GXM_00962</name>
</gene>
<accession>A0A5P8VUA3</accession>
<sequence>MVVLVILANVCVCNTFLGSKNYDDFWNFSVLRIEMQNVG</sequence>
<dbReference type="Proteomes" id="UP000326678">
    <property type="component" value="Chromosome Gxm1"/>
</dbReference>
<keyword evidence="2" id="KW-1185">Reference proteome</keyword>